<evidence type="ECO:0000313" key="4">
    <source>
        <dbReference type="Proteomes" id="UP000177187"/>
    </source>
</evidence>
<evidence type="ECO:0000259" key="2">
    <source>
        <dbReference type="Pfam" id="PF01266"/>
    </source>
</evidence>
<dbReference type="SUPFAM" id="SSF51905">
    <property type="entry name" value="FAD/NAD(P)-binding domain"/>
    <property type="match status" value="1"/>
</dbReference>
<evidence type="ECO:0000256" key="1">
    <source>
        <dbReference type="ARBA" id="ARBA00023002"/>
    </source>
</evidence>
<evidence type="ECO:0000313" key="3">
    <source>
        <dbReference type="EMBL" id="OGD79720.1"/>
    </source>
</evidence>
<dbReference type="GO" id="GO:0016491">
    <property type="term" value="F:oxidoreductase activity"/>
    <property type="evidence" value="ECO:0007669"/>
    <property type="project" value="UniProtKB-KW"/>
</dbReference>
<dbReference type="STRING" id="1817816.A2Y64_06350"/>
<protein>
    <submittedName>
        <fullName evidence="3">FAD-dependent oxidoreductase</fullName>
    </submittedName>
</protein>
<dbReference type="AlphaFoldDB" id="A0A1F5FJH7"/>
<dbReference type="Proteomes" id="UP000177187">
    <property type="component" value="Unassembled WGS sequence"/>
</dbReference>
<comment type="caution">
    <text evidence="3">The sequence shown here is derived from an EMBL/GenBank/DDBJ whole genome shotgun (WGS) entry which is preliminary data.</text>
</comment>
<keyword evidence="1" id="KW-0560">Oxidoreductase</keyword>
<gene>
    <name evidence="3" type="ORF">A2Y64_06350</name>
</gene>
<dbReference type="Gene3D" id="3.50.50.60">
    <property type="entry name" value="FAD/NAD(P)-binding domain"/>
    <property type="match status" value="1"/>
</dbReference>
<sequence>MPGKTYDAVIVGAGVIGTAVGYYLTKRGIRDVLILDKGYVSCGATGRCGAGVRQQWGLEMNCRLAKMSVDMFAGLSDELGEDIEFEQSGYLVLAYDDDTVELYRKNLKLQNSLGIPARLVTPAEAREIVPVLNIEGLVAATHCQTDGHANPFKTNFAYAHAAVREGCELHTFETVTAIETDVKGVRAVATDKGRYETRTVVNCAGGHAAEVGKLAGLKLDCFPERHQILVTEPYERLFDPMVISFVHHLYCQQVVHGAFIMGLGMPEAPGFNDDSGWEFIEAMARAVTSLLPILAGVRVIRQWAGLYTKTPDAQPILGEHPDLPGFYNAVGFSGHGFMIAPATASLTAEAIACGCTPELIAPLDAKRFERGDLVLEPNVV</sequence>
<organism evidence="3 4">
    <name type="scientific">Candidatus Coatesbacteria bacterium RBG_13_66_14</name>
    <dbReference type="NCBI Taxonomy" id="1817816"/>
    <lineage>
        <taxon>Bacteria</taxon>
        <taxon>Candidatus Coatesiibacteriota</taxon>
    </lineage>
</organism>
<proteinExistence type="predicted"/>
<feature type="domain" description="FAD dependent oxidoreductase" evidence="2">
    <location>
        <begin position="7"/>
        <end position="349"/>
    </location>
</feature>
<dbReference type="Gene3D" id="3.30.9.10">
    <property type="entry name" value="D-Amino Acid Oxidase, subunit A, domain 2"/>
    <property type="match status" value="1"/>
</dbReference>
<reference evidence="3 4" key="1">
    <citation type="journal article" date="2016" name="Nat. Commun.">
        <title>Thousands of microbial genomes shed light on interconnected biogeochemical processes in an aquifer system.</title>
        <authorList>
            <person name="Anantharaman K."/>
            <person name="Brown C.T."/>
            <person name="Hug L.A."/>
            <person name="Sharon I."/>
            <person name="Castelle C.J."/>
            <person name="Probst A.J."/>
            <person name="Thomas B.C."/>
            <person name="Singh A."/>
            <person name="Wilkins M.J."/>
            <person name="Karaoz U."/>
            <person name="Brodie E.L."/>
            <person name="Williams K.H."/>
            <person name="Hubbard S.S."/>
            <person name="Banfield J.F."/>
        </authorList>
    </citation>
    <scope>NUCLEOTIDE SEQUENCE [LARGE SCALE GENOMIC DNA]</scope>
</reference>
<dbReference type="Pfam" id="PF01266">
    <property type="entry name" value="DAO"/>
    <property type="match status" value="1"/>
</dbReference>
<dbReference type="InterPro" id="IPR006076">
    <property type="entry name" value="FAD-dep_OxRdtase"/>
</dbReference>
<name>A0A1F5FJH7_9BACT</name>
<dbReference type="EMBL" id="MFAF01000002">
    <property type="protein sequence ID" value="OGD79720.1"/>
    <property type="molecule type" value="Genomic_DNA"/>
</dbReference>
<dbReference type="PANTHER" id="PTHR13847:SF287">
    <property type="entry name" value="FAD-DEPENDENT OXIDOREDUCTASE DOMAIN-CONTAINING PROTEIN 1"/>
    <property type="match status" value="1"/>
</dbReference>
<dbReference type="SUPFAM" id="SSF54373">
    <property type="entry name" value="FAD-linked reductases, C-terminal domain"/>
    <property type="match status" value="1"/>
</dbReference>
<dbReference type="PANTHER" id="PTHR13847">
    <property type="entry name" value="SARCOSINE DEHYDROGENASE-RELATED"/>
    <property type="match status" value="1"/>
</dbReference>
<dbReference type="InterPro" id="IPR036188">
    <property type="entry name" value="FAD/NAD-bd_sf"/>
</dbReference>
<accession>A0A1F5FJH7</accession>
<dbReference type="GO" id="GO:0005737">
    <property type="term" value="C:cytoplasm"/>
    <property type="evidence" value="ECO:0007669"/>
    <property type="project" value="TreeGrafter"/>
</dbReference>